<accession>A0A918PI65</accession>
<evidence type="ECO:0000256" key="7">
    <source>
        <dbReference type="ARBA" id="ARBA00023136"/>
    </source>
</evidence>
<dbReference type="Gene3D" id="1.20.1530.20">
    <property type="match status" value="1"/>
</dbReference>
<feature type="transmembrane region" description="Helical" evidence="8">
    <location>
        <begin position="166"/>
        <end position="188"/>
    </location>
</feature>
<reference evidence="9" key="2">
    <citation type="submission" date="2020-09" db="EMBL/GenBank/DDBJ databases">
        <authorList>
            <person name="Sun Q."/>
            <person name="Kim S."/>
        </authorList>
    </citation>
    <scope>NUCLEOTIDE SEQUENCE</scope>
    <source>
        <strain evidence="9">KCTC 32255</strain>
    </source>
</reference>
<feature type="transmembrane region" description="Helical" evidence="8">
    <location>
        <begin position="194"/>
        <end position="216"/>
    </location>
</feature>
<feature type="transmembrane region" description="Helical" evidence="8">
    <location>
        <begin position="258"/>
        <end position="278"/>
    </location>
</feature>
<feature type="transmembrane region" description="Helical" evidence="8">
    <location>
        <begin position="228"/>
        <end position="252"/>
    </location>
</feature>
<gene>
    <name evidence="9" type="ORF">GCM10011614_25750</name>
</gene>
<feature type="transmembrane region" description="Helical" evidence="8">
    <location>
        <begin position="124"/>
        <end position="145"/>
    </location>
</feature>
<evidence type="ECO:0000313" key="10">
    <source>
        <dbReference type="Proteomes" id="UP000648075"/>
    </source>
</evidence>
<feature type="transmembrane region" description="Helical" evidence="8">
    <location>
        <begin position="95"/>
        <end position="118"/>
    </location>
</feature>
<dbReference type="PANTHER" id="PTHR36838">
    <property type="entry name" value="AUXIN EFFLUX CARRIER FAMILY PROTEIN"/>
    <property type="match status" value="1"/>
</dbReference>
<dbReference type="GO" id="GO:0055085">
    <property type="term" value="P:transmembrane transport"/>
    <property type="evidence" value="ECO:0007669"/>
    <property type="project" value="InterPro"/>
</dbReference>
<keyword evidence="3" id="KW-0813">Transport</keyword>
<comment type="caution">
    <text evidence="9">The sequence shown here is derived from an EMBL/GenBank/DDBJ whole genome shotgun (WGS) entry which is preliminary data.</text>
</comment>
<protein>
    <recommendedName>
        <fullName evidence="11">Transporter</fullName>
    </recommendedName>
</protein>
<evidence type="ECO:0000256" key="2">
    <source>
        <dbReference type="ARBA" id="ARBA00010145"/>
    </source>
</evidence>
<dbReference type="AlphaFoldDB" id="A0A918PI65"/>
<proteinExistence type="inferred from homology"/>
<comment type="subcellular location">
    <subcellularLocation>
        <location evidence="1">Cell membrane</location>
        <topology evidence="1">Multi-pass membrane protein</topology>
    </subcellularLocation>
</comment>
<dbReference type="Pfam" id="PF03547">
    <property type="entry name" value="Mem_trans"/>
    <property type="match status" value="1"/>
</dbReference>
<keyword evidence="4" id="KW-1003">Cell membrane</keyword>
<name>A0A918PI65_9SPHN</name>
<keyword evidence="7 8" id="KW-0472">Membrane</keyword>
<evidence type="ECO:0000256" key="8">
    <source>
        <dbReference type="SAM" id="Phobius"/>
    </source>
</evidence>
<dbReference type="RefSeq" id="WP_189621618.1">
    <property type="nucleotide sequence ID" value="NZ_BMZA01000010.1"/>
</dbReference>
<dbReference type="InterPro" id="IPR038770">
    <property type="entry name" value="Na+/solute_symporter_sf"/>
</dbReference>
<sequence length="312" mass="32577">MLLPLLTVLPVFALIFSGWLARRLNMLGAAATSELNRFVVYLGLPALLFDVTATAKPEEIWQPGFILAFGIPALLVFGVTVALRRLSGRPLADSAIDGLATGYANTGYMGFPLALAVFGHQGLALTLIASIVTICLLFAVGIAVLETGLQDGSRGAALVGKVVVKLMRNPIVVAPALGAFFPITGVALPDVAAQYLKLLGGAASPCALVALGLFLAADHGRAPRGQNATAAVFIAAKLLVQPVLTYILAVWVLRLEPLTAHCAVLIAALPTGTGPFMLAEFYNREAALTARVVLVSTIVSLLTVTLYLGLIR</sequence>
<feature type="transmembrane region" description="Helical" evidence="8">
    <location>
        <begin position="290"/>
        <end position="310"/>
    </location>
</feature>
<reference evidence="9" key="1">
    <citation type="journal article" date="2014" name="Int. J. Syst. Evol. Microbiol.">
        <title>Complete genome sequence of Corynebacterium casei LMG S-19264T (=DSM 44701T), isolated from a smear-ripened cheese.</title>
        <authorList>
            <consortium name="US DOE Joint Genome Institute (JGI-PGF)"/>
            <person name="Walter F."/>
            <person name="Albersmeier A."/>
            <person name="Kalinowski J."/>
            <person name="Ruckert C."/>
        </authorList>
    </citation>
    <scope>NUCLEOTIDE SEQUENCE</scope>
    <source>
        <strain evidence="9">KCTC 32255</strain>
    </source>
</reference>
<comment type="similarity">
    <text evidence="2">Belongs to the auxin efflux carrier (TC 2.A.69) family.</text>
</comment>
<keyword evidence="6 8" id="KW-1133">Transmembrane helix</keyword>
<dbReference type="EMBL" id="BMZA01000010">
    <property type="protein sequence ID" value="GGZ09644.1"/>
    <property type="molecule type" value="Genomic_DNA"/>
</dbReference>
<dbReference type="Proteomes" id="UP000648075">
    <property type="component" value="Unassembled WGS sequence"/>
</dbReference>
<evidence type="ECO:0000256" key="4">
    <source>
        <dbReference type="ARBA" id="ARBA00022475"/>
    </source>
</evidence>
<feature type="transmembrane region" description="Helical" evidence="8">
    <location>
        <begin position="60"/>
        <end position="83"/>
    </location>
</feature>
<keyword evidence="5 8" id="KW-0812">Transmembrane</keyword>
<dbReference type="InterPro" id="IPR004776">
    <property type="entry name" value="Mem_transp_PIN-like"/>
</dbReference>
<organism evidence="9 10">
    <name type="scientific">Novosphingobium colocasiae</name>
    <dbReference type="NCBI Taxonomy" id="1256513"/>
    <lineage>
        <taxon>Bacteria</taxon>
        <taxon>Pseudomonadati</taxon>
        <taxon>Pseudomonadota</taxon>
        <taxon>Alphaproteobacteria</taxon>
        <taxon>Sphingomonadales</taxon>
        <taxon>Sphingomonadaceae</taxon>
        <taxon>Novosphingobium</taxon>
    </lineage>
</organism>
<keyword evidence="10" id="KW-1185">Reference proteome</keyword>
<evidence type="ECO:0000256" key="6">
    <source>
        <dbReference type="ARBA" id="ARBA00022989"/>
    </source>
</evidence>
<evidence type="ECO:0000313" key="9">
    <source>
        <dbReference type="EMBL" id="GGZ09644.1"/>
    </source>
</evidence>
<evidence type="ECO:0000256" key="5">
    <source>
        <dbReference type="ARBA" id="ARBA00022692"/>
    </source>
</evidence>
<dbReference type="PANTHER" id="PTHR36838:SF3">
    <property type="entry name" value="TRANSPORTER AUXIN EFFLUX CARRIER EC FAMILY"/>
    <property type="match status" value="1"/>
</dbReference>
<dbReference type="GO" id="GO:0005886">
    <property type="term" value="C:plasma membrane"/>
    <property type="evidence" value="ECO:0007669"/>
    <property type="project" value="UniProtKB-SubCell"/>
</dbReference>
<evidence type="ECO:0008006" key="11">
    <source>
        <dbReference type="Google" id="ProtNLM"/>
    </source>
</evidence>
<evidence type="ECO:0000256" key="1">
    <source>
        <dbReference type="ARBA" id="ARBA00004651"/>
    </source>
</evidence>
<evidence type="ECO:0000256" key="3">
    <source>
        <dbReference type="ARBA" id="ARBA00022448"/>
    </source>
</evidence>